<evidence type="ECO:0000313" key="3">
    <source>
        <dbReference type="Proteomes" id="UP001165082"/>
    </source>
</evidence>
<dbReference type="EMBL" id="BRXZ01003430">
    <property type="protein sequence ID" value="GMH54621.1"/>
    <property type="molecule type" value="Genomic_DNA"/>
</dbReference>
<dbReference type="PANTHER" id="PTHR19308">
    <property type="entry name" value="PHOSPHATIDYLCHOLINE TRANSFER PROTEIN"/>
    <property type="match status" value="1"/>
</dbReference>
<keyword evidence="1" id="KW-0812">Transmembrane</keyword>
<keyword evidence="1" id="KW-0472">Membrane</keyword>
<organism evidence="2 3">
    <name type="scientific">Triparma retinervis</name>
    <dbReference type="NCBI Taxonomy" id="2557542"/>
    <lineage>
        <taxon>Eukaryota</taxon>
        <taxon>Sar</taxon>
        <taxon>Stramenopiles</taxon>
        <taxon>Ochrophyta</taxon>
        <taxon>Bolidophyceae</taxon>
        <taxon>Parmales</taxon>
        <taxon>Triparmaceae</taxon>
        <taxon>Triparma</taxon>
    </lineage>
</organism>
<dbReference type="Gene3D" id="3.30.530.20">
    <property type="match status" value="1"/>
</dbReference>
<protein>
    <submittedName>
        <fullName evidence="2">Uncharacterized protein</fullName>
    </submittedName>
</protein>
<dbReference type="AlphaFoldDB" id="A0A9W6ZKQ1"/>
<dbReference type="SUPFAM" id="SSF55961">
    <property type="entry name" value="Bet v1-like"/>
    <property type="match status" value="1"/>
</dbReference>
<dbReference type="InterPro" id="IPR023393">
    <property type="entry name" value="START-like_dom_sf"/>
</dbReference>
<name>A0A9W6ZKQ1_9STRA</name>
<sequence>MMKAVNETAADGWKPCGMSDPTITNGVTLCKKVLEGDPVVMIRGSSHKFVRGNICTTGYIYTETDTPGEIMVTYVVQVDPRGAIPKFVVNLVASEQGLNAGRVRDSTMALIEIIKKFNKCVQDSDPTKEHLRVRPTDASSLLVYANTTKAETYTAEQDGVLEILIHPTSGDSIILNEETYAVDKSTGAPAALRMNVVRGQEIELVFRNKASTFGGKKFKQVWWYGHVLGRRSASEASIVTSPTQLKKKNKGMIHKIKKTISPRKRPPVIVEKIKVVEKVVEKLVQSEKEVDAAYTKGFLRGVVCCCAIAFVSIAIQVRVSQHL</sequence>
<accession>A0A9W6ZKQ1</accession>
<evidence type="ECO:0000256" key="1">
    <source>
        <dbReference type="SAM" id="Phobius"/>
    </source>
</evidence>
<reference evidence="2" key="1">
    <citation type="submission" date="2022-07" db="EMBL/GenBank/DDBJ databases">
        <title>Genome analysis of Parmales, a sister group of diatoms, reveals the evolutionary specialization of diatoms from phago-mixotrophs to photoautotrophs.</title>
        <authorList>
            <person name="Ban H."/>
            <person name="Sato S."/>
            <person name="Yoshikawa S."/>
            <person name="Kazumasa Y."/>
            <person name="Nakamura Y."/>
            <person name="Ichinomiya M."/>
            <person name="Saitoh K."/>
            <person name="Sato N."/>
            <person name="Blanc-Mathieu R."/>
            <person name="Endo H."/>
            <person name="Kuwata A."/>
            <person name="Ogata H."/>
        </authorList>
    </citation>
    <scope>NUCLEOTIDE SEQUENCE</scope>
</reference>
<evidence type="ECO:0000313" key="2">
    <source>
        <dbReference type="EMBL" id="GMH54621.1"/>
    </source>
</evidence>
<comment type="caution">
    <text evidence="2">The sequence shown here is derived from an EMBL/GenBank/DDBJ whole genome shotgun (WGS) entry which is preliminary data.</text>
</comment>
<dbReference type="Proteomes" id="UP001165082">
    <property type="component" value="Unassembled WGS sequence"/>
</dbReference>
<proteinExistence type="predicted"/>
<keyword evidence="1" id="KW-1133">Transmembrane helix</keyword>
<dbReference type="OrthoDB" id="5403181at2759"/>
<dbReference type="PANTHER" id="PTHR19308:SF14">
    <property type="entry name" value="START DOMAIN-CONTAINING PROTEIN"/>
    <property type="match status" value="1"/>
</dbReference>
<gene>
    <name evidence="2" type="ORF">TrRE_jg2481</name>
</gene>
<dbReference type="InterPro" id="IPR051213">
    <property type="entry name" value="START_lipid_transfer"/>
</dbReference>
<feature type="transmembrane region" description="Helical" evidence="1">
    <location>
        <begin position="298"/>
        <end position="317"/>
    </location>
</feature>
<keyword evidence="3" id="KW-1185">Reference proteome</keyword>